<dbReference type="EMBL" id="ADTU01010570">
    <property type="status" value="NOT_ANNOTATED_CDS"/>
    <property type="molecule type" value="Genomic_DNA"/>
</dbReference>
<evidence type="ECO:0000313" key="1">
    <source>
        <dbReference type="EnsemblMetazoa" id="XP_012054791.1"/>
    </source>
</evidence>
<dbReference type="EMBL" id="ADTU01010568">
    <property type="status" value="NOT_ANNOTATED_CDS"/>
    <property type="molecule type" value="Genomic_DNA"/>
</dbReference>
<dbReference type="OrthoDB" id="7695519at2759"/>
<protein>
    <submittedName>
        <fullName evidence="1">Uncharacterized protein</fullName>
    </submittedName>
</protein>
<dbReference type="EnsemblMetazoa" id="XM_012199401.1">
    <property type="protein sequence ID" value="XP_012054791.1"/>
    <property type="gene ID" value="LOC105617852"/>
</dbReference>
<dbReference type="Proteomes" id="UP000005205">
    <property type="component" value="Unassembled WGS sequence"/>
</dbReference>
<reference evidence="1" key="2">
    <citation type="submission" date="2016-04" db="UniProtKB">
        <authorList>
            <consortium name="EnsemblMetazoa"/>
        </authorList>
    </citation>
    <scope>IDENTIFICATION</scope>
</reference>
<dbReference type="KEGG" id="acep:105617852"/>
<dbReference type="EMBL" id="ADTU01010567">
    <property type="status" value="NOT_ANNOTATED_CDS"/>
    <property type="molecule type" value="Genomic_DNA"/>
</dbReference>
<gene>
    <name evidence="1" type="primary">105617852</name>
</gene>
<sequence>MSSAKAQRAHFDCVSASRPAAPVAGVVHSAMCCMRWMVRLFREIAEASHRRQQQQQRHTVYLGGKSKLTGKLIDELYYSVAIEKTATRFLTFVFNTIKSIYEELSSDELLSRCLGGYFHFLSQNGNESFNATLWVPKSCASEKRVIDIAVCNFNDGFRNVMEIMKVLTLLVSN</sequence>
<dbReference type="EMBL" id="ADTU01010566">
    <property type="status" value="NOT_ANNOTATED_CDS"/>
    <property type="molecule type" value="Genomic_DNA"/>
</dbReference>
<dbReference type="EMBL" id="ADTU01010564">
    <property type="status" value="NOT_ANNOTATED_CDS"/>
    <property type="molecule type" value="Genomic_DNA"/>
</dbReference>
<proteinExistence type="predicted"/>
<dbReference type="AlphaFoldDB" id="A0A158NB83"/>
<dbReference type="EMBL" id="ADTU01010563">
    <property type="status" value="NOT_ANNOTATED_CDS"/>
    <property type="molecule type" value="Genomic_DNA"/>
</dbReference>
<dbReference type="EMBL" id="ADTU01010571">
    <property type="status" value="NOT_ANNOTATED_CDS"/>
    <property type="molecule type" value="Genomic_DNA"/>
</dbReference>
<name>A0A158NB83_ATTCE</name>
<dbReference type="EMBL" id="ADTU01010565">
    <property type="status" value="NOT_ANNOTATED_CDS"/>
    <property type="molecule type" value="Genomic_DNA"/>
</dbReference>
<organism evidence="1 2">
    <name type="scientific">Atta cephalotes</name>
    <name type="common">Leafcutter ant</name>
    <dbReference type="NCBI Taxonomy" id="12957"/>
    <lineage>
        <taxon>Eukaryota</taxon>
        <taxon>Metazoa</taxon>
        <taxon>Ecdysozoa</taxon>
        <taxon>Arthropoda</taxon>
        <taxon>Hexapoda</taxon>
        <taxon>Insecta</taxon>
        <taxon>Pterygota</taxon>
        <taxon>Neoptera</taxon>
        <taxon>Endopterygota</taxon>
        <taxon>Hymenoptera</taxon>
        <taxon>Apocrita</taxon>
        <taxon>Aculeata</taxon>
        <taxon>Formicoidea</taxon>
        <taxon>Formicidae</taxon>
        <taxon>Myrmicinae</taxon>
        <taxon>Atta</taxon>
    </lineage>
</organism>
<dbReference type="EMBL" id="ADTU01010569">
    <property type="status" value="NOT_ANNOTATED_CDS"/>
    <property type="molecule type" value="Genomic_DNA"/>
</dbReference>
<dbReference type="EMBL" id="ADTU01010572">
    <property type="status" value="NOT_ANNOTATED_CDS"/>
    <property type="molecule type" value="Genomic_DNA"/>
</dbReference>
<accession>A0A158NB83</accession>
<dbReference type="InParanoid" id="A0A158NB83"/>
<reference evidence="2" key="1">
    <citation type="journal article" date="2011" name="PLoS Genet.">
        <title>The genome sequence of the leaf-cutter ant Atta cephalotes reveals insights into its obligate symbiotic lifestyle.</title>
        <authorList>
            <person name="Suen G."/>
            <person name="Teiling C."/>
            <person name="Li L."/>
            <person name="Holt C."/>
            <person name="Abouheif E."/>
            <person name="Bornberg-Bauer E."/>
            <person name="Bouffard P."/>
            <person name="Caldera E.J."/>
            <person name="Cash E."/>
            <person name="Cavanaugh A."/>
            <person name="Denas O."/>
            <person name="Elhaik E."/>
            <person name="Fave M.J."/>
            <person name="Gadau J."/>
            <person name="Gibson J.D."/>
            <person name="Graur D."/>
            <person name="Grubbs K.J."/>
            <person name="Hagen D.E."/>
            <person name="Harkins T.T."/>
            <person name="Helmkampf M."/>
            <person name="Hu H."/>
            <person name="Johnson B.R."/>
            <person name="Kim J."/>
            <person name="Marsh S.E."/>
            <person name="Moeller J.A."/>
            <person name="Munoz-Torres M.C."/>
            <person name="Murphy M.C."/>
            <person name="Naughton M.C."/>
            <person name="Nigam S."/>
            <person name="Overson R."/>
            <person name="Rajakumar R."/>
            <person name="Reese J.T."/>
            <person name="Scott J.J."/>
            <person name="Smith C.R."/>
            <person name="Tao S."/>
            <person name="Tsutsui N.D."/>
            <person name="Viljakainen L."/>
            <person name="Wissler L."/>
            <person name="Yandell M.D."/>
            <person name="Zimmer F."/>
            <person name="Taylor J."/>
            <person name="Slater S.C."/>
            <person name="Clifton S.W."/>
            <person name="Warren W.C."/>
            <person name="Elsik C.G."/>
            <person name="Smith C.D."/>
            <person name="Weinstock G.M."/>
            <person name="Gerardo N.M."/>
            <person name="Currie C.R."/>
        </authorList>
    </citation>
    <scope>NUCLEOTIDE SEQUENCE [LARGE SCALE GENOMIC DNA]</scope>
</reference>
<evidence type="ECO:0000313" key="2">
    <source>
        <dbReference type="Proteomes" id="UP000005205"/>
    </source>
</evidence>
<keyword evidence="2" id="KW-1185">Reference proteome</keyword>